<accession>A0ABX5XVL4</accession>
<reference evidence="1 2" key="1">
    <citation type="submission" date="2019-02" db="EMBL/GenBank/DDBJ databases">
        <title>Deep-cultivation of Planctomycetes and their phenomic and genomic characterization uncovers novel biology.</title>
        <authorList>
            <person name="Wiegand S."/>
            <person name="Jogler M."/>
            <person name="Boedeker C."/>
            <person name="Pinto D."/>
            <person name="Vollmers J."/>
            <person name="Rivas-Marin E."/>
            <person name="Kohn T."/>
            <person name="Peeters S.H."/>
            <person name="Heuer A."/>
            <person name="Rast P."/>
            <person name="Oberbeckmann S."/>
            <person name="Bunk B."/>
            <person name="Jeske O."/>
            <person name="Meyerdierks A."/>
            <person name="Storesund J.E."/>
            <person name="Kallscheuer N."/>
            <person name="Luecker S."/>
            <person name="Lage O.M."/>
            <person name="Pohl T."/>
            <person name="Merkel B.J."/>
            <person name="Hornburger P."/>
            <person name="Mueller R.-W."/>
            <person name="Bruemmer F."/>
            <person name="Labrenz M."/>
            <person name="Spormann A.M."/>
            <person name="Op den Camp H."/>
            <person name="Overmann J."/>
            <person name="Amann R."/>
            <person name="Jetten M.S.M."/>
            <person name="Mascher T."/>
            <person name="Medema M.H."/>
            <person name="Devos D.P."/>
            <person name="Kaster A.-K."/>
            <person name="Ovreas L."/>
            <person name="Rohde M."/>
            <person name="Galperin M.Y."/>
            <person name="Jogler C."/>
        </authorList>
    </citation>
    <scope>NUCLEOTIDE SEQUENCE [LARGE SCALE GENOMIC DNA]</scope>
    <source>
        <strain evidence="1 2">TBK1r</strain>
    </source>
</reference>
<keyword evidence="2" id="KW-1185">Reference proteome</keyword>
<sequence length="106" mass="11891">MVSATSRHLRDPSAIWFVGILPAVARRFGEWNQLESGKCADLSWATCLAFDFLHPRLLEGIYFGGPFLTFLIRSTIATPHNQNATPDSPNAQERFVREHGCMLADE</sequence>
<proteinExistence type="predicted"/>
<dbReference type="EMBL" id="CP036432">
    <property type="protein sequence ID" value="QDV86070.1"/>
    <property type="molecule type" value="Genomic_DNA"/>
</dbReference>
<evidence type="ECO:0000313" key="2">
    <source>
        <dbReference type="Proteomes" id="UP000318081"/>
    </source>
</evidence>
<name>A0ABX5XVL4_9BACT</name>
<gene>
    <name evidence="1" type="ORF">TBK1r_50880</name>
</gene>
<protein>
    <submittedName>
        <fullName evidence="1">Uncharacterized protein</fullName>
    </submittedName>
</protein>
<evidence type="ECO:0000313" key="1">
    <source>
        <dbReference type="EMBL" id="QDV86070.1"/>
    </source>
</evidence>
<organism evidence="1 2">
    <name type="scientific">Stieleria magnilauensis</name>
    <dbReference type="NCBI Taxonomy" id="2527963"/>
    <lineage>
        <taxon>Bacteria</taxon>
        <taxon>Pseudomonadati</taxon>
        <taxon>Planctomycetota</taxon>
        <taxon>Planctomycetia</taxon>
        <taxon>Pirellulales</taxon>
        <taxon>Pirellulaceae</taxon>
        <taxon>Stieleria</taxon>
    </lineage>
</organism>
<dbReference type="Proteomes" id="UP000318081">
    <property type="component" value="Chromosome"/>
</dbReference>